<dbReference type="EMBL" id="FMJD01000008">
    <property type="protein sequence ID" value="SCM77467.1"/>
    <property type="molecule type" value="Genomic_DNA"/>
</dbReference>
<keyword evidence="3" id="KW-0378">Hydrolase</keyword>
<gene>
    <name evidence="3" type="ORF">KL86PLE_41272</name>
</gene>
<dbReference type="RefSeq" id="WP_288197360.1">
    <property type="nucleotide sequence ID" value="NZ_LT608334.1"/>
</dbReference>
<proteinExistence type="predicted"/>
<evidence type="ECO:0000259" key="2">
    <source>
        <dbReference type="Pfam" id="PF12706"/>
    </source>
</evidence>
<evidence type="ECO:0000313" key="3">
    <source>
        <dbReference type="EMBL" id="SCM77467.1"/>
    </source>
</evidence>
<protein>
    <submittedName>
        <fullName evidence="3">Metallo-hydrolase/oxidoreductase</fullName>
    </submittedName>
</protein>
<dbReference type="Pfam" id="PF12706">
    <property type="entry name" value="Lactamase_B_2"/>
    <property type="match status" value="1"/>
</dbReference>
<dbReference type="Gene3D" id="3.60.15.10">
    <property type="entry name" value="Ribonuclease Z/Hydroxyacylglutathione hydrolase-like"/>
    <property type="match status" value="1"/>
</dbReference>
<dbReference type="GO" id="GO:0005737">
    <property type="term" value="C:cytoplasm"/>
    <property type="evidence" value="ECO:0007669"/>
    <property type="project" value="TreeGrafter"/>
</dbReference>
<organism evidence="3">
    <name type="scientific">uncultured Pleomorphomonas sp</name>
    <dbReference type="NCBI Taxonomy" id="442121"/>
    <lineage>
        <taxon>Bacteria</taxon>
        <taxon>Pseudomonadati</taxon>
        <taxon>Pseudomonadota</taxon>
        <taxon>Alphaproteobacteria</taxon>
        <taxon>Hyphomicrobiales</taxon>
        <taxon>Pleomorphomonadaceae</taxon>
        <taxon>Pleomorphomonas</taxon>
        <taxon>environmental samples</taxon>
    </lineage>
</organism>
<name>A0A212LJ06_9HYPH</name>
<accession>A0A212LJ06</accession>
<reference evidence="3" key="1">
    <citation type="submission" date="2016-08" db="EMBL/GenBank/DDBJ databases">
        <authorList>
            <person name="Seilhamer J.J."/>
        </authorList>
    </citation>
    <scope>NUCLEOTIDE SEQUENCE</scope>
    <source>
        <strain evidence="3">86</strain>
    </source>
</reference>
<dbReference type="AlphaFoldDB" id="A0A212LJ06"/>
<dbReference type="InterPro" id="IPR001279">
    <property type="entry name" value="Metallo-B-lactamas"/>
</dbReference>
<dbReference type="PANTHER" id="PTHR15032">
    <property type="entry name" value="N-ACYL-PHOSPHATIDYLETHANOLAMINE-HYDROLYZING PHOSPHOLIPASE D"/>
    <property type="match status" value="1"/>
</dbReference>
<feature type="compositionally biased region" description="Basic and acidic residues" evidence="1">
    <location>
        <begin position="8"/>
        <end position="23"/>
    </location>
</feature>
<dbReference type="PANTHER" id="PTHR15032:SF4">
    <property type="entry name" value="N-ACYL-PHOSPHATIDYLETHANOLAMINE-HYDROLYZING PHOSPHOLIPASE D"/>
    <property type="match status" value="1"/>
</dbReference>
<dbReference type="InterPro" id="IPR036866">
    <property type="entry name" value="RibonucZ/Hydroxyglut_hydro"/>
</dbReference>
<feature type="region of interest" description="Disordered" evidence="1">
    <location>
        <begin position="40"/>
        <end position="59"/>
    </location>
</feature>
<feature type="region of interest" description="Disordered" evidence="1">
    <location>
        <begin position="1"/>
        <end position="23"/>
    </location>
</feature>
<feature type="domain" description="Metallo-beta-lactamase" evidence="2">
    <location>
        <begin position="86"/>
        <end position="290"/>
    </location>
</feature>
<dbReference type="GO" id="GO:0016787">
    <property type="term" value="F:hydrolase activity"/>
    <property type="evidence" value="ECO:0007669"/>
    <property type="project" value="UniProtKB-KW"/>
</dbReference>
<sequence>MNPYYDPAKNHHTPDGFRDPETEAGRATLRDIWDWKREARREGRPHPPGSPTPFVEPDFDRITGAETSATFIGHSTMLLRIGGLSVLTDPIFSERASPFSFLGPRRVVPPGIAIDHLPPIDVALISHGHYDHLDRDSVRRINRRFGGRTLFVVPLGVGALLRRWGITNVVELDWWQSHVYRGLDMTLTPARHWSARSFNDRNRMLWGAFAVFAEGFSCYFAGDSGYGPHYRETRERLAPRERNGALFDLALMPIGAYEPRRIMREHHMNPEEAVAAHREIGARRSLAIHWGCFQLTDEALDEPPLRLAEASAAAGLAESDFVALPVGGSWWRPSA</sequence>
<evidence type="ECO:0000256" key="1">
    <source>
        <dbReference type="SAM" id="MobiDB-lite"/>
    </source>
</evidence>
<dbReference type="SUPFAM" id="SSF56281">
    <property type="entry name" value="Metallo-hydrolase/oxidoreductase"/>
    <property type="match status" value="1"/>
</dbReference>